<name>A0A9D1EAS9_9FIRM</name>
<evidence type="ECO:0000313" key="2">
    <source>
        <dbReference type="EMBL" id="HIR71529.1"/>
    </source>
</evidence>
<reference evidence="2" key="2">
    <citation type="journal article" date="2021" name="PeerJ">
        <title>Extensive microbial diversity within the chicken gut microbiome revealed by metagenomics and culture.</title>
        <authorList>
            <person name="Gilroy R."/>
            <person name="Ravi A."/>
            <person name="Getino M."/>
            <person name="Pursley I."/>
            <person name="Horton D.L."/>
            <person name="Alikhan N.F."/>
            <person name="Baker D."/>
            <person name="Gharbi K."/>
            <person name="Hall N."/>
            <person name="Watson M."/>
            <person name="Adriaenssens E.M."/>
            <person name="Foster-Nyarko E."/>
            <person name="Jarju S."/>
            <person name="Secka A."/>
            <person name="Antonio M."/>
            <person name="Oren A."/>
            <person name="Chaudhuri R.R."/>
            <person name="La Ragione R."/>
            <person name="Hildebrand F."/>
            <person name="Pallen M.J."/>
        </authorList>
    </citation>
    <scope>NUCLEOTIDE SEQUENCE</scope>
    <source>
        <strain evidence="2">ChiSjej5B23-6657</strain>
    </source>
</reference>
<dbReference type="Proteomes" id="UP000823912">
    <property type="component" value="Unassembled WGS sequence"/>
</dbReference>
<evidence type="ECO:0000313" key="3">
    <source>
        <dbReference type="Proteomes" id="UP000823912"/>
    </source>
</evidence>
<gene>
    <name evidence="2" type="ORF">IAA55_09640</name>
</gene>
<dbReference type="AlphaFoldDB" id="A0A9D1EAS9"/>
<accession>A0A9D1EAS9</accession>
<dbReference type="InterPro" id="IPR024522">
    <property type="entry name" value="DUF3789"/>
</dbReference>
<dbReference type="Pfam" id="PF12664">
    <property type="entry name" value="DUF3789"/>
    <property type="match status" value="1"/>
</dbReference>
<keyword evidence="1" id="KW-0472">Membrane</keyword>
<feature type="transmembrane region" description="Helical" evidence="1">
    <location>
        <begin position="6"/>
        <end position="24"/>
    </location>
</feature>
<sequence>MIQFICGTMVGGMIGVAMMCLMQINRLYRHDREVDE</sequence>
<keyword evidence="1" id="KW-0812">Transmembrane</keyword>
<evidence type="ECO:0000256" key="1">
    <source>
        <dbReference type="SAM" id="Phobius"/>
    </source>
</evidence>
<comment type="caution">
    <text evidence="2">The sequence shown here is derived from an EMBL/GenBank/DDBJ whole genome shotgun (WGS) entry which is preliminary data.</text>
</comment>
<reference evidence="2" key="1">
    <citation type="submission" date="2020-10" db="EMBL/GenBank/DDBJ databases">
        <authorList>
            <person name="Gilroy R."/>
        </authorList>
    </citation>
    <scope>NUCLEOTIDE SEQUENCE</scope>
    <source>
        <strain evidence="2">ChiSjej5B23-6657</strain>
    </source>
</reference>
<dbReference type="EMBL" id="DVHM01000161">
    <property type="protein sequence ID" value="HIR71529.1"/>
    <property type="molecule type" value="Genomic_DNA"/>
</dbReference>
<protein>
    <submittedName>
        <fullName evidence="2">DUF3789 domain-containing protein</fullName>
    </submittedName>
</protein>
<organism evidence="2 3">
    <name type="scientific">Candidatus Pullilachnospira gallistercoris</name>
    <dbReference type="NCBI Taxonomy" id="2840911"/>
    <lineage>
        <taxon>Bacteria</taxon>
        <taxon>Bacillati</taxon>
        <taxon>Bacillota</taxon>
        <taxon>Clostridia</taxon>
        <taxon>Lachnospirales</taxon>
        <taxon>Lachnospiraceae</taxon>
        <taxon>Lachnospiraceae incertae sedis</taxon>
        <taxon>Candidatus Pullilachnospira</taxon>
    </lineage>
</organism>
<proteinExistence type="predicted"/>
<keyword evidence="1" id="KW-1133">Transmembrane helix</keyword>